<keyword evidence="4" id="KW-1185">Reference proteome</keyword>
<sequence length="739" mass="86695">MKKLIEKNVIKINYNRFLKQYKTNIGCEKDVNDKELYEHFIINPFTYSQPFGCLPKNYSDIKEHYLDGVNIFEIVDYVNISERMYKFENVTEDDDKEENDELKDFMTNSESGEMDNMEVSTTRRRGKKNKKNNIKKVGSRKANRDGRVDADQVDDDNDDKKDGNQFNNNNNRFRRMYRFLLFDGNSFIYAYEQQFNENFNYLDMNKYKYPKIILYNRPTIRRGAILLKKNQAAILFKGSKIAEAYDNMEENEIDEVDPIRGQNNFIELAHDTTKTDNFVNSTIIHKKKEFNKNVCNTTRNFYYDNTHSGENCYNKSVVKNTSNKILYHSNNPGNCNWYNQQDVDMFGKECTNRSYNYNFNGDYHSMENGKANYYGNYQNEDKNRIHNSSPYSTYKNESNNFNSTFKSDNSNCCVITNSNSGNNGNNISRDEYTSVNVLANNDNYSYSEKCHNNNYSQKHVNEYQTKHGSEFLIKEGRNSYYIKDSTNYTNECDKFYSRRCNDDQSTKFINTYSDMRDTYHLTRCESSEKRIKIDNCSEEIRNKRNYNDIKLVNNQRLNNNIEEKRCVCFDSNNNPNNSNNNGASYLNDKGNYDYVDGCNSEICTHQKKDRYAFESETGNNCLGKPFENVHSSISHVHSSNSICYNKNYDRGNFSEQDNKYCGKLHNSTFSAKNGMHDNSDVIKKDEQFNECNQNNHSKNSKNSTDLIDLTEGFFLSDFFHKSKDLNNVNNNSDVIILDD</sequence>
<evidence type="ECO:0000313" key="4">
    <source>
        <dbReference type="Proteomes" id="UP000219813"/>
    </source>
</evidence>
<evidence type="ECO:0000313" key="3">
    <source>
        <dbReference type="EMBL" id="SCN12189.1"/>
    </source>
</evidence>
<reference evidence="3 4" key="1">
    <citation type="submission" date="2016-06" db="EMBL/GenBank/DDBJ databases">
        <authorList>
            <consortium name="Pathogen Informatics"/>
        </authorList>
    </citation>
    <scope>NUCLEOTIDE SEQUENCE [LARGE SCALE GENOMIC DNA]</scope>
</reference>
<accession>A0A1D3PAD2</accession>
<feature type="region of interest" description="Disordered" evidence="1">
    <location>
        <begin position="104"/>
        <end position="168"/>
    </location>
</feature>
<proteinExistence type="predicted"/>
<dbReference type="VEuPathDB" id="PlasmoDB:PmUG01_08031400"/>
<evidence type="ECO:0000256" key="1">
    <source>
        <dbReference type="SAM" id="MobiDB-lite"/>
    </source>
</evidence>
<dbReference type="EMBL" id="LT594629">
    <property type="protein sequence ID" value="SCN12189.1"/>
    <property type="molecule type" value="Genomic_DNA"/>
</dbReference>
<dbReference type="AlphaFoldDB" id="A0A1D3PAD2"/>
<feature type="domain" description="RecQ mediated genome instability protein 1 OB-fold" evidence="2">
    <location>
        <begin position="66"/>
        <end position="244"/>
    </location>
</feature>
<gene>
    <name evidence="3" type="primary">PmUG01_08031400</name>
    <name evidence="3" type="ORF">PMUG01_08031400</name>
</gene>
<feature type="compositionally biased region" description="Basic residues" evidence="1">
    <location>
        <begin position="122"/>
        <end position="141"/>
    </location>
</feature>
<evidence type="ECO:0000259" key="2">
    <source>
        <dbReference type="Pfam" id="PF08585"/>
    </source>
</evidence>
<dbReference type="OrthoDB" id="380820at2759"/>
<organism evidence="3 4">
    <name type="scientific">Plasmodium malariae</name>
    <dbReference type="NCBI Taxonomy" id="5858"/>
    <lineage>
        <taxon>Eukaryota</taxon>
        <taxon>Sar</taxon>
        <taxon>Alveolata</taxon>
        <taxon>Apicomplexa</taxon>
        <taxon>Aconoidasida</taxon>
        <taxon>Haemosporida</taxon>
        <taxon>Plasmodiidae</taxon>
        <taxon>Plasmodium</taxon>
        <taxon>Plasmodium (Plasmodium)</taxon>
    </lineage>
</organism>
<dbReference type="Pfam" id="PF08585">
    <property type="entry name" value="RMI1_N_C"/>
    <property type="match status" value="1"/>
</dbReference>
<dbReference type="KEGG" id="pmal:PMUG01_08031400"/>
<dbReference type="Proteomes" id="UP000219813">
    <property type="component" value="Chromosome 8"/>
</dbReference>
<dbReference type="Gene3D" id="2.40.50.770">
    <property type="entry name" value="RecQ-mediated genome instability protein Rmi1, C-terminal domain"/>
    <property type="match status" value="1"/>
</dbReference>
<dbReference type="RefSeq" id="XP_028861160.1">
    <property type="nucleotide sequence ID" value="XM_029004475.1"/>
</dbReference>
<dbReference type="InterPro" id="IPR013894">
    <property type="entry name" value="RMI1_OB"/>
</dbReference>
<name>A0A1D3PAD2_PLAMA</name>
<dbReference type="OMA" id="FQSDFFH"/>
<dbReference type="GeneID" id="39868296"/>
<dbReference type="InterPro" id="IPR042470">
    <property type="entry name" value="RMI1_N_C_sf"/>
</dbReference>
<protein>
    <recommendedName>
        <fullName evidence="2">RecQ mediated genome instability protein 1 OB-fold domain-containing protein</fullName>
    </recommendedName>
</protein>